<proteinExistence type="predicted"/>
<keyword evidence="2" id="KW-1185">Reference proteome</keyword>
<protein>
    <submittedName>
        <fullName evidence="1">Uncharacterized protein</fullName>
    </submittedName>
</protein>
<organism evidence="1 2">
    <name type="scientific">Aurantimonas endophytica</name>
    <dbReference type="NCBI Taxonomy" id="1522175"/>
    <lineage>
        <taxon>Bacteria</taxon>
        <taxon>Pseudomonadati</taxon>
        <taxon>Pseudomonadota</taxon>
        <taxon>Alphaproteobacteria</taxon>
        <taxon>Hyphomicrobiales</taxon>
        <taxon>Aurantimonadaceae</taxon>
        <taxon>Aurantimonas</taxon>
    </lineage>
</organism>
<gene>
    <name evidence="1" type="ORF">GGR03_004298</name>
</gene>
<evidence type="ECO:0000313" key="2">
    <source>
        <dbReference type="Proteomes" id="UP000588647"/>
    </source>
</evidence>
<dbReference type="EMBL" id="JACIEM010000006">
    <property type="protein sequence ID" value="MBB4005199.1"/>
    <property type="molecule type" value="Genomic_DNA"/>
</dbReference>
<dbReference type="AlphaFoldDB" id="A0A7W6HHB8"/>
<reference evidence="1 2" key="1">
    <citation type="submission" date="2020-08" db="EMBL/GenBank/DDBJ databases">
        <title>Genomic Encyclopedia of Type Strains, Phase IV (KMG-IV): sequencing the most valuable type-strain genomes for metagenomic binning, comparative biology and taxonomic classification.</title>
        <authorList>
            <person name="Goeker M."/>
        </authorList>
    </citation>
    <scope>NUCLEOTIDE SEQUENCE [LARGE SCALE GENOMIC DNA]</scope>
    <source>
        <strain evidence="1 2">DSM 103570</strain>
    </source>
</reference>
<dbReference type="RefSeq" id="WP_183210785.1">
    <property type="nucleotide sequence ID" value="NZ_JAAAMM010000006.1"/>
</dbReference>
<evidence type="ECO:0000313" key="1">
    <source>
        <dbReference type="EMBL" id="MBB4005199.1"/>
    </source>
</evidence>
<sequence length="95" mass="10171">MDDDHDGGTAGSSRLYLVVAEGGASLAEIAGELDAFALAPTMLLVRTGESRSRLYHFVKRRVSPERLLVAGLDAVPKFKGFAAGALNWLRRTPAD</sequence>
<name>A0A7W6HHB8_9HYPH</name>
<dbReference type="Proteomes" id="UP000588647">
    <property type="component" value="Unassembled WGS sequence"/>
</dbReference>
<accession>A0A7W6HHB8</accession>
<comment type="caution">
    <text evidence="1">The sequence shown here is derived from an EMBL/GenBank/DDBJ whole genome shotgun (WGS) entry which is preliminary data.</text>
</comment>